<comment type="caution">
    <text evidence="3">Lacks conserved residue(s) required for the propagation of feature annotation.</text>
</comment>
<comment type="caution">
    <text evidence="5">The sequence shown here is derived from an EMBL/GenBank/DDBJ whole genome shotgun (WGS) entry which is preliminary data.</text>
</comment>
<evidence type="ECO:0000313" key="6">
    <source>
        <dbReference type="Proteomes" id="UP000003527"/>
    </source>
</evidence>
<keyword evidence="6" id="KW-1185">Reference proteome</keyword>
<protein>
    <recommendedName>
        <fullName evidence="3">dTTP/UTP pyrophosphatase</fullName>
        <shortName evidence="3">dTTPase/UTPase</shortName>
        <ecNumber evidence="3">3.6.1.9</ecNumber>
    </recommendedName>
    <alternativeName>
        <fullName evidence="3">Nucleoside triphosphate pyrophosphatase</fullName>
    </alternativeName>
    <alternativeName>
        <fullName evidence="3">Nucleotide pyrophosphatase</fullName>
        <shortName evidence="3">Nucleotide PPase</shortName>
    </alternativeName>
</protein>
<feature type="site" description="Important for substrate specificity" evidence="3">
    <location>
        <position position="197"/>
    </location>
</feature>
<dbReference type="RefSeq" id="WP_009537766.1">
    <property type="nucleotide sequence ID" value="NZ_JH414506.1"/>
</dbReference>
<dbReference type="AlphaFoldDB" id="G9WSP7"/>
<keyword evidence="3" id="KW-0546">Nucleotide metabolism</keyword>
<dbReference type="Pfam" id="PF02545">
    <property type="entry name" value="Maf"/>
    <property type="match status" value="1"/>
</dbReference>
<feature type="coiled-coil region" evidence="4">
    <location>
        <begin position="4"/>
        <end position="38"/>
    </location>
</feature>
<dbReference type="HAMAP" id="MF_00528">
    <property type="entry name" value="Maf"/>
    <property type="match status" value="1"/>
</dbReference>
<dbReference type="GO" id="GO:0036221">
    <property type="term" value="F:UTP diphosphatase activity"/>
    <property type="evidence" value="ECO:0007669"/>
    <property type="project" value="RHEA"/>
</dbReference>
<organism evidence="5 6">
    <name type="scientific">Oribacterium asaccharolyticum ACB7</name>
    <dbReference type="NCBI Taxonomy" id="796944"/>
    <lineage>
        <taxon>Bacteria</taxon>
        <taxon>Bacillati</taxon>
        <taxon>Bacillota</taxon>
        <taxon>Clostridia</taxon>
        <taxon>Lachnospirales</taxon>
        <taxon>Lachnospiraceae</taxon>
        <taxon>Oribacterium</taxon>
    </lineage>
</organism>
<dbReference type="EMBL" id="AFZD01000006">
    <property type="protein sequence ID" value="EHL13634.1"/>
    <property type="molecule type" value="Genomic_DNA"/>
</dbReference>
<dbReference type="InterPro" id="IPR029001">
    <property type="entry name" value="ITPase-like_fam"/>
</dbReference>
<evidence type="ECO:0000256" key="2">
    <source>
        <dbReference type="ARBA" id="ARBA00022801"/>
    </source>
</evidence>
<comment type="cofactor">
    <cofactor evidence="1 3">
        <name>a divalent metal cation</name>
        <dbReference type="ChEBI" id="CHEBI:60240"/>
    </cofactor>
</comment>
<dbReference type="PANTHER" id="PTHR43213:SF5">
    <property type="entry name" value="BIFUNCTIONAL DTTP_UTP PYROPHOSPHATASE_METHYLTRANSFERASE PROTEIN-RELATED"/>
    <property type="match status" value="1"/>
</dbReference>
<reference evidence="5 6" key="1">
    <citation type="submission" date="2011-08" db="EMBL/GenBank/DDBJ databases">
        <title>The Genome Sequence of Oribacterium sp. ACB7.</title>
        <authorList>
            <consortium name="The Broad Institute Genome Sequencing Platform"/>
            <person name="Earl A."/>
            <person name="Ward D."/>
            <person name="Feldgarden M."/>
            <person name="Gevers D."/>
            <person name="Sizova M."/>
            <person name="Hazen A."/>
            <person name="Epstein S."/>
            <person name="Young S.K."/>
            <person name="Zeng Q."/>
            <person name="Gargeya S."/>
            <person name="Fitzgerald M."/>
            <person name="Haas B."/>
            <person name="Abouelleil A."/>
            <person name="Alvarado L."/>
            <person name="Arachchi H.M."/>
            <person name="Berlin A."/>
            <person name="Brown A."/>
            <person name="Chapman S.B."/>
            <person name="Chen Z."/>
            <person name="Dunbar C."/>
            <person name="Freedman E."/>
            <person name="Gearin G."/>
            <person name="Gellesch M."/>
            <person name="Goldberg J."/>
            <person name="Griggs A."/>
            <person name="Gujja S."/>
            <person name="Heiman D."/>
            <person name="Howarth C."/>
            <person name="Larson L."/>
            <person name="Lui A."/>
            <person name="MacDonald P.J.P."/>
            <person name="Montmayeur A."/>
            <person name="Murphy C."/>
            <person name="Neiman D."/>
            <person name="Pearson M."/>
            <person name="Priest M."/>
            <person name="Roberts A."/>
            <person name="Saif S."/>
            <person name="Shea T."/>
            <person name="Shenoy N."/>
            <person name="Sisk P."/>
            <person name="Stolte C."/>
            <person name="Sykes S."/>
            <person name="Wortman J."/>
            <person name="Nusbaum C."/>
            <person name="Birren B."/>
        </authorList>
    </citation>
    <scope>NUCLEOTIDE SEQUENCE [LARGE SCALE GENOMIC DNA]</scope>
    <source>
        <strain evidence="5 6">ACB7</strain>
    </source>
</reference>
<comment type="catalytic activity">
    <reaction evidence="3">
        <text>UTP + H2O = UMP + diphosphate + H(+)</text>
        <dbReference type="Rhea" id="RHEA:29395"/>
        <dbReference type="ChEBI" id="CHEBI:15377"/>
        <dbReference type="ChEBI" id="CHEBI:15378"/>
        <dbReference type="ChEBI" id="CHEBI:33019"/>
        <dbReference type="ChEBI" id="CHEBI:46398"/>
        <dbReference type="ChEBI" id="CHEBI:57865"/>
        <dbReference type="EC" id="3.6.1.9"/>
    </reaction>
</comment>
<comment type="subcellular location">
    <subcellularLocation>
        <location evidence="3">Cytoplasm</location>
    </subcellularLocation>
</comment>
<feature type="site" description="Important for substrate specificity" evidence="3">
    <location>
        <position position="115"/>
    </location>
</feature>
<dbReference type="GO" id="GO:0036218">
    <property type="term" value="F:dTTP diphosphatase activity"/>
    <property type="evidence" value="ECO:0007669"/>
    <property type="project" value="RHEA"/>
</dbReference>
<dbReference type="SUPFAM" id="SSF52972">
    <property type="entry name" value="ITPase-like"/>
    <property type="match status" value="1"/>
</dbReference>
<dbReference type="Gene3D" id="3.90.950.10">
    <property type="match status" value="1"/>
</dbReference>
<comment type="function">
    <text evidence="3">Nucleoside triphosphate pyrophosphatase that hydrolyzes dTTP and UTP. May have a dual role in cell division arrest and in preventing the incorporation of modified nucleotides into cellular nucleic acids.</text>
</comment>
<evidence type="ECO:0000313" key="5">
    <source>
        <dbReference type="EMBL" id="EHL13634.1"/>
    </source>
</evidence>
<dbReference type="CDD" id="cd00555">
    <property type="entry name" value="Maf"/>
    <property type="match status" value="1"/>
</dbReference>
<keyword evidence="4" id="KW-0175">Coiled coil</keyword>
<proteinExistence type="inferred from homology"/>
<sequence length="233" mass="26357">MDKEMDMEMDKEMDREELEELEALLRKKKEKESEEEWKKPSLQESFPKLVLASGSPRRIELLKLLGFSPTVYPSGADESSAEKDPALLTQRLAFLKAEEVQRHFDSETLLIAADTVVFDGEKILGKPKTEEDAYAMLSGLSGKVNWVYTGVCILYGEKKMGFCEKTTVYLSKMSDREIREYIASGDPMDKAGAYGVQGPFARFVKGIEGDFCNAIGLPIARLYQALKRFREEL</sequence>
<dbReference type="NCBIfam" id="TIGR00172">
    <property type="entry name" value="maf"/>
    <property type="match status" value="1"/>
</dbReference>
<comment type="similarity">
    <text evidence="3">Belongs to the Maf family. YhdE subfamily.</text>
</comment>
<dbReference type="PANTHER" id="PTHR43213">
    <property type="entry name" value="BIFUNCTIONAL DTTP/UTP PYROPHOSPHATASE/METHYLTRANSFERASE PROTEIN-RELATED"/>
    <property type="match status" value="1"/>
</dbReference>
<gene>
    <name evidence="5" type="ORF">HMPREF9624_02113</name>
</gene>
<comment type="catalytic activity">
    <reaction evidence="3">
        <text>dTTP + H2O = dTMP + diphosphate + H(+)</text>
        <dbReference type="Rhea" id="RHEA:28534"/>
        <dbReference type="ChEBI" id="CHEBI:15377"/>
        <dbReference type="ChEBI" id="CHEBI:15378"/>
        <dbReference type="ChEBI" id="CHEBI:33019"/>
        <dbReference type="ChEBI" id="CHEBI:37568"/>
        <dbReference type="ChEBI" id="CHEBI:63528"/>
        <dbReference type="EC" id="3.6.1.9"/>
    </reaction>
</comment>
<dbReference type="Proteomes" id="UP000003527">
    <property type="component" value="Unassembled WGS sequence"/>
</dbReference>
<dbReference type="EC" id="3.6.1.9" evidence="3"/>
<evidence type="ECO:0000256" key="1">
    <source>
        <dbReference type="ARBA" id="ARBA00001968"/>
    </source>
</evidence>
<dbReference type="GO" id="GO:0009117">
    <property type="term" value="P:nucleotide metabolic process"/>
    <property type="evidence" value="ECO:0007669"/>
    <property type="project" value="UniProtKB-KW"/>
</dbReference>
<feature type="active site" description="Proton acceptor" evidence="3">
    <location>
        <position position="114"/>
    </location>
</feature>
<dbReference type="InterPro" id="IPR003697">
    <property type="entry name" value="Maf-like"/>
</dbReference>
<keyword evidence="2 3" id="KW-0378">Hydrolase</keyword>
<name>G9WSP7_9FIRM</name>
<dbReference type="PATRIC" id="fig|796944.3.peg.632"/>
<evidence type="ECO:0000256" key="4">
    <source>
        <dbReference type="SAM" id="Coils"/>
    </source>
</evidence>
<evidence type="ECO:0000256" key="3">
    <source>
        <dbReference type="HAMAP-Rule" id="MF_00528"/>
    </source>
</evidence>
<feature type="site" description="Important for substrate specificity" evidence="3">
    <location>
        <position position="57"/>
    </location>
</feature>
<keyword evidence="3" id="KW-0963">Cytoplasm</keyword>
<dbReference type="GO" id="GO:0005737">
    <property type="term" value="C:cytoplasm"/>
    <property type="evidence" value="ECO:0007669"/>
    <property type="project" value="UniProtKB-SubCell"/>
</dbReference>
<accession>G9WSP7</accession>
<dbReference type="HOGENOM" id="CLU_040416_0_0_9"/>